<dbReference type="Pfam" id="PF12833">
    <property type="entry name" value="HTH_18"/>
    <property type="match status" value="1"/>
</dbReference>
<dbReference type="InterPro" id="IPR009057">
    <property type="entry name" value="Homeodomain-like_sf"/>
</dbReference>
<keyword evidence="2" id="KW-0238">DNA-binding</keyword>
<name>A0A5C4RS20_9GAMM</name>
<reference evidence="6 7" key="1">
    <citation type="submission" date="2019-03" db="EMBL/GenBank/DDBJ databases">
        <title>Arenimonas daejeonensis sp. nov., isolated from compost.</title>
        <authorList>
            <person name="Jeon C.O."/>
        </authorList>
    </citation>
    <scope>NUCLEOTIDE SEQUENCE [LARGE SCALE GENOMIC DNA]</scope>
    <source>
        <strain evidence="6 7">R29</strain>
    </source>
</reference>
<dbReference type="Pfam" id="PF12852">
    <property type="entry name" value="Cupin_6"/>
    <property type="match status" value="1"/>
</dbReference>
<dbReference type="PANTHER" id="PTHR46796">
    <property type="entry name" value="HTH-TYPE TRANSCRIPTIONAL ACTIVATOR RHAS-RELATED"/>
    <property type="match status" value="1"/>
</dbReference>
<dbReference type="PROSITE" id="PS01124">
    <property type="entry name" value="HTH_ARAC_FAMILY_2"/>
    <property type="match status" value="1"/>
</dbReference>
<dbReference type="InterPro" id="IPR037923">
    <property type="entry name" value="HTH-like"/>
</dbReference>
<dbReference type="InterPro" id="IPR018062">
    <property type="entry name" value="HTH_AraC-typ_CS"/>
</dbReference>
<dbReference type="PRINTS" id="PR00032">
    <property type="entry name" value="HTHARAC"/>
</dbReference>
<evidence type="ECO:0000313" key="6">
    <source>
        <dbReference type="EMBL" id="TNJ33729.1"/>
    </source>
</evidence>
<evidence type="ECO:0000256" key="1">
    <source>
        <dbReference type="ARBA" id="ARBA00023015"/>
    </source>
</evidence>
<keyword evidence="4" id="KW-0804">Transcription</keyword>
<evidence type="ECO:0000313" key="7">
    <source>
        <dbReference type="Proteomes" id="UP000305760"/>
    </source>
</evidence>
<evidence type="ECO:0000256" key="2">
    <source>
        <dbReference type="ARBA" id="ARBA00023125"/>
    </source>
</evidence>
<keyword evidence="7" id="KW-1185">Reference proteome</keyword>
<dbReference type="RefSeq" id="WP_139448433.1">
    <property type="nucleotide sequence ID" value="NZ_SMDR01000002.1"/>
</dbReference>
<dbReference type="GO" id="GO:0043565">
    <property type="term" value="F:sequence-specific DNA binding"/>
    <property type="evidence" value="ECO:0007669"/>
    <property type="project" value="InterPro"/>
</dbReference>
<dbReference type="PANTHER" id="PTHR46796:SF7">
    <property type="entry name" value="ARAC FAMILY TRANSCRIPTIONAL REGULATOR"/>
    <property type="match status" value="1"/>
</dbReference>
<dbReference type="InterPro" id="IPR050204">
    <property type="entry name" value="AraC_XylS_family_regulators"/>
</dbReference>
<dbReference type="InterPro" id="IPR020449">
    <property type="entry name" value="Tscrpt_reg_AraC-type_HTH"/>
</dbReference>
<dbReference type="SUPFAM" id="SSF46689">
    <property type="entry name" value="Homeodomain-like"/>
    <property type="match status" value="2"/>
</dbReference>
<keyword evidence="3" id="KW-0010">Activator</keyword>
<evidence type="ECO:0000256" key="4">
    <source>
        <dbReference type="ARBA" id="ARBA00023163"/>
    </source>
</evidence>
<protein>
    <submittedName>
        <fullName evidence="6">AraC family transcriptional regulator</fullName>
    </submittedName>
</protein>
<evidence type="ECO:0000259" key="5">
    <source>
        <dbReference type="PROSITE" id="PS01124"/>
    </source>
</evidence>
<comment type="caution">
    <text evidence="6">The sequence shown here is derived from an EMBL/GenBank/DDBJ whole genome shotgun (WGS) entry which is preliminary data.</text>
</comment>
<accession>A0A5C4RS20</accession>
<feature type="domain" description="HTH araC/xylS-type" evidence="5">
    <location>
        <begin position="201"/>
        <end position="299"/>
    </location>
</feature>
<dbReference type="Gene3D" id="1.10.10.60">
    <property type="entry name" value="Homeodomain-like"/>
    <property type="match status" value="2"/>
</dbReference>
<dbReference type="OrthoDB" id="9783876at2"/>
<gene>
    <name evidence="6" type="ORF">E1B00_10350</name>
</gene>
<dbReference type="PROSITE" id="PS00041">
    <property type="entry name" value="HTH_ARAC_FAMILY_1"/>
    <property type="match status" value="1"/>
</dbReference>
<dbReference type="AlphaFoldDB" id="A0A5C4RS20"/>
<dbReference type="SUPFAM" id="SSF51215">
    <property type="entry name" value="Regulatory protein AraC"/>
    <property type="match status" value="1"/>
</dbReference>
<evidence type="ECO:0000256" key="3">
    <source>
        <dbReference type="ARBA" id="ARBA00023159"/>
    </source>
</evidence>
<dbReference type="GO" id="GO:0003700">
    <property type="term" value="F:DNA-binding transcription factor activity"/>
    <property type="evidence" value="ECO:0007669"/>
    <property type="project" value="InterPro"/>
</dbReference>
<dbReference type="InterPro" id="IPR032783">
    <property type="entry name" value="AraC_lig"/>
</dbReference>
<dbReference type="SMART" id="SM00342">
    <property type="entry name" value="HTH_ARAC"/>
    <property type="match status" value="1"/>
</dbReference>
<keyword evidence="1" id="KW-0805">Transcription regulation</keyword>
<dbReference type="InterPro" id="IPR018060">
    <property type="entry name" value="HTH_AraC"/>
</dbReference>
<sequence length="308" mass="33453">MSDPLSEVIQRLQPRAVFSRAIEGAGDWAVRYGAFGQPAFTVILAGQARLAVDGQPPLDLQPGDFVLLPATPGFTLSGGAPTPPVWLDPQAGGIVTDEKPLRHGRLGGDPDFVSLGGWFEFATPDAALLVSLLPGQVHVRGVDRLTRLVQLLREEATDTRPGRELMQARLVDALLIEALRSAPGAGTQPGLLRGLADPRVAMALQQMHACVERAWTMAELAMKAALSRSAFYERFTRAVGLPPMEYLLVWRMTVAKGLLERGTQHVDEIAARVGYRSSSAFATAFRRTVGSPPGKYIRERKTLQEIQK</sequence>
<proteinExistence type="predicted"/>
<dbReference type="Proteomes" id="UP000305760">
    <property type="component" value="Unassembled WGS sequence"/>
</dbReference>
<dbReference type="EMBL" id="SMDR01000002">
    <property type="protein sequence ID" value="TNJ33729.1"/>
    <property type="molecule type" value="Genomic_DNA"/>
</dbReference>
<organism evidence="6 7">
    <name type="scientific">Arenimonas terrae</name>
    <dbReference type="NCBI Taxonomy" id="2546226"/>
    <lineage>
        <taxon>Bacteria</taxon>
        <taxon>Pseudomonadati</taxon>
        <taxon>Pseudomonadota</taxon>
        <taxon>Gammaproteobacteria</taxon>
        <taxon>Lysobacterales</taxon>
        <taxon>Lysobacteraceae</taxon>
        <taxon>Arenimonas</taxon>
    </lineage>
</organism>